<proteinExistence type="predicted"/>
<reference evidence="2" key="1">
    <citation type="journal article" date="2010" name="Genome Biol.">
        <title>Genome sequence of the necrotrophic plant pathogen Pythium ultimum reveals original pathogenicity mechanisms and effector repertoire.</title>
        <authorList>
            <person name="Levesque C.A."/>
            <person name="Brouwer H."/>
            <person name="Cano L."/>
            <person name="Hamilton J.P."/>
            <person name="Holt C."/>
            <person name="Huitema E."/>
            <person name="Raffaele S."/>
            <person name="Robideau G.P."/>
            <person name="Thines M."/>
            <person name="Win J."/>
            <person name="Zerillo M.M."/>
            <person name="Beakes G.W."/>
            <person name="Boore J.L."/>
            <person name="Busam D."/>
            <person name="Dumas B."/>
            <person name="Ferriera S."/>
            <person name="Fuerstenberg S.I."/>
            <person name="Gachon C.M."/>
            <person name="Gaulin E."/>
            <person name="Govers F."/>
            <person name="Grenville-Briggs L."/>
            <person name="Horner N."/>
            <person name="Hostetler J."/>
            <person name="Jiang R.H."/>
            <person name="Johnson J."/>
            <person name="Krajaejun T."/>
            <person name="Lin H."/>
            <person name="Meijer H.J."/>
            <person name="Moore B."/>
            <person name="Morris P."/>
            <person name="Phuntmart V."/>
            <person name="Puiu D."/>
            <person name="Shetty J."/>
            <person name="Stajich J.E."/>
            <person name="Tripathy S."/>
            <person name="Wawra S."/>
            <person name="van West P."/>
            <person name="Whitty B.R."/>
            <person name="Coutinho P.M."/>
            <person name="Henrissat B."/>
            <person name="Martin F."/>
            <person name="Thomas P.D."/>
            <person name="Tyler B.M."/>
            <person name="De Vries R.P."/>
            <person name="Kamoun S."/>
            <person name="Yandell M."/>
            <person name="Tisserat N."/>
            <person name="Buell C.R."/>
        </authorList>
    </citation>
    <scope>NUCLEOTIDE SEQUENCE</scope>
    <source>
        <strain evidence="2">DAOM:BR144</strain>
    </source>
</reference>
<evidence type="ECO:0000313" key="2">
    <source>
        <dbReference type="Proteomes" id="UP000019132"/>
    </source>
</evidence>
<accession>K3W8W0</accession>
<protein>
    <recommendedName>
        <fullName evidence="3">M96 mating-specific protein family</fullName>
    </recommendedName>
</protein>
<evidence type="ECO:0008006" key="3">
    <source>
        <dbReference type="Google" id="ProtNLM"/>
    </source>
</evidence>
<dbReference type="AlphaFoldDB" id="K3W8W0"/>
<reference evidence="2" key="2">
    <citation type="submission" date="2010-04" db="EMBL/GenBank/DDBJ databases">
        <authorList>
            <person name="Buell R."/>
            <person name="Hamilton J."/>
            <person name="Hostetler J."/>
        </authorList>
    </citation>
    <scope>NUCLEOTIDE SEQUENCE [LARGE SCALE GENOMIC DNA]</scope>
    <source>
        <strain evidence="2">DAOM:BR144</strain>
    </source>
</reference>
<dbReference type="EMBL" id="GL376626">
    <property type="status" value="NOT_ANNOTATED_CDS"/>
    <property type="molecule type" value="Genomic_DNA"/>
</dbReference>
<dbReference type="InParanoid" id="K3W8W0"/>
<dbReference type="EnsemblProtists" id="PYU1_T001401">
    <property type="protein sequence ID" value="PYU1_T001401"/>
    <property type="gene ID" value="PYU1_G001401"/>
</dbReference>
<dbReference type="VEuPathDB" id="FungiDB:PYU1_G001401"/>
<dbReference type="PANTHER" id="PTHR35796">
    <property type="entry name" value="HYPOTHETICAL CYTOSOLIC PROTEIN"/>
    <property type="match status" value="1"/>
</dbReference>
<reference evidence="1" key="3">
    <citation type="submission" date="2015-02" db="UniProtKB">
        <authorList>
            <consortium name="EnsemblProtists"/>
        </authorList>
    </citation>
    <scope>IDENTIFICATION</scope>
    <source>
        <strain evidence="1">DAOM BR144</strain>
    </source>
</reference>
<name>K3W8W0_GLOUD</name>
<sequence length="488" mass="55391">MATDKGRDGFHAALALADELLASVPTANGSVLVVDNEDARAEDESLLELLLPLTDESLLLDGIGDPTTATASAVKKKRVRTWNPNRARDERRDEIVYLRKKVDELMKQLNEIVNADERSKKIKTDDGRTSTELMCYNLPTEEEAMLRMSSALSHPTQHSLATTRRKQGELHPAVKYVWRDIATRQKQARMHAERENVRLRLVLEDQLKVAKSWEKMLHRKQATHVMENFIRGNRHHPEYLQMPERNETEIFEDLLAGIDSSYAQLDATFAANGLDKIEDVYSDARIRTDRSTGAIYLEICSSKVLPFDIHSTGTAAWNHFVFGRQRVPSRFYDFKLFAKTVDVTEDTIVESFNLELHAKSTAAHLCVRKAMRRFVEEDRIVIVFRTIFYPVELAEEPMSGYIVIKQPKTSPGNYSLLQMCSKYTPTLGTDHPKAGVMTELLLRTAEANFATSHQLIENVLLEQAMKKESGKGAVEQEANFLEVKTNGK</sequence>
<dbReference type="PANTHER" id="PTHR35796:SF3">
    <property type="entry name" value="BHLH DOMAIN-CONTAINING PROTEIN"/>
    <property type="match status" value="1"/>
</dbReference>
<evidence type="ECO:0000313" key="1">
    <source>
        <dbReference type="EnsemblProtists" id="PYU1_T001401"/>
    </source>
</evidence>
<dbReference type="Proteomes" id="UP000019132">
    <property type="component" value="Unassembled WGS sequence"/>
</dbReference>
<dbReference type="HOGENOM" id="CLU_027764_2_1_1"/>
<keyword evidence="2" id="KW-1185">Reference proteome</keyword>
<dbReference type="OMA" id="YVGSTHA"/>
<organism evidence="1 2">
    <name type="scientific">Globisporangium ultimum (strain ATCC 200006 / CBS 805.95 / DAOM BR144)</name>
    <name type="common">Pythium ultimum</name>
    <dbReference type="NCBI Taxonomy" id="431595"/>
    <lineage>
        <taxon>Eukaryota</taxon>
        <taxon>Sar</taxon>
        <taxon>Stramenopiles</taxon>
        <taxon>Oomycota</taxon>
        <taxon>Peronosporomycetes</taxon>
        <taxon>Pythiales</taxon>
        <taxon>Pythiaceae</taxon>
        <taxon>Globisporangium</taxon>
    </lineage>
</organism>